<dbReference type="GeneID" id="72460193"/>
<evidence type="ECO:0008006" key="4">
    <source>
        <dbReference type="Google" id="ProtNLM"/>
    </source>
</evidence>
<feature type="compositionally biased region" description="Polar residues" evidence="1">
    <location>
        <begin position="165"/>
        <end position="178"/>
    </location>
</feature>
<comment type="caution">
    <text evidence="2">The sequence shown here is derived from an EMBL/GenBank/DDBJ whole genome shotgun (WGS) entry which is preliminary data.</text>
</comment>
<proteinExistence type="predicted"/>
<feature type="region of interest" description="Disordered" evidence="1">
    <location>
        <begin position="154"/>
        <end position="178"/>
    </location>
</feature>
<gene>
    <name evidence="2" type="ORF">C5L32_000845</name>
</gene>
<name>A0A4R5NMY4_LENBU</name>
<evidence type="ECO:0000256" key="1">
    <source>
        <dbReference type="SAM" id="MobiDB-lite"/>
    </source>
</evidence>
<sequence>MSKELAFTDDNDVVKYLDTTTAFNLALTADGVAFDLTNAKSILVKIANDDGYIMQEAIDLTTVTSPLGGTLSFPINQDIMNTLVPDDYDIEVWVTMNDGTQAIFPSDGTLGFSIEENLMSDTGEVIPTVTLNDFQQQFDDLSNQMENAVHNVQKGDQGDPGNGIKSANNQYQLSDSPVTVPTGGWSDTILATTDQLPYLWTKIIFTYDDGTTKETNFVSSRGDTGSQGPIGPEGPQGKQGNGLVVRGKADKEENLPTTGNNQGDGYLVGTDLYIWIDGSWQNMGSITPDLADYVKVVDMNNALNTKVNIADMRKPASDVAGIEEVNAKQDKIGYTPADDSKVVHDNHDGTITANGTVFNLLKSLSASSIPQDPTKDYNTLPQGLALMSEVNGEPANMPPVKSTYLTLTIASSFATGRKRQMAWLDAGANSSNNNFTYIRYCVGSTWSSWDSIPTSTQISSLIPATIADTTKDANFTGKLQKSGIDVATTTDVKNAVNTATANMVDSSKPTNFTAGLQSGGVSVATSDDLKSVENSAWHQLDEKKIPIGGTLLYKIDENSKIIYMSYSHSLQYAYFISSGDTATVADFSSIVKNIKTVSGKIYCKNIGNSDSSIQGSAVDLSISSPASIVFGGTSGGIDYFSFYEGAYFTYDSLQ</sequence>
<feature type="region of interest" description="Disordered" evidence="1">
    <location>
        <begin position="219"/>
        <end position="243"/>
    </location>
</feature>
<dbReference type="Proteomes" id="UP000295181">
    <property type="component" value="Unassembled WGS sequence"/>
</dbReference>
<organism evidence="2 3">
    <name type="scientific">Lentilactobacillus buchneri DSM 20057</name>
    <dbReference type="NCBI Taxonomy" id="1423728"/>
    <lineage>
        <taxon>Bacteria</taxon>
        <taxon>Bacillati</taxon>
        <taxon>Bacillota</taxon>
        <taxon>Bacilli</taxon>
        <taxon>Lactobacillales</taxon>
        <taxon>Lactobacillaceae</taxon>
        <taxon>Lentilactobacillus</taxon>
    </lineage>
</organism>
<accession>A0A4R5NMY4</accession>
<evidence type="ECO:0000313" key="3">
    <source>
        <dbReference type="Proteomes" id="UP000295181"/>
    </source>
</evidence>
<dbReference type="RefSeq" id="WP_056939030.1">
    <property type="nucleotide sequence ID" value="NZ_AZDM01000023.1"/>
</dbReference>
<evidence type="ECO:0000313" key="2">
    <source>
        <dbReference type="EMBL" id="TDG77229.1"/>
    </source>
</evidence>
<dbReference type="EMBL" id="PUFP01000054">
    <property type="protein sequence ID" value="TDG77229.1"/>
    <property type="molecule type" value="Genomic_DNA"/>
</dbReference>
<protein>
    <recommendedName>
        <fullName evidence="4">BppU N-terminal domain-containing protein</fullName>
    </recommendedName>
</protein>
<reference evidence="2 3" key="1">
    <citation type="journal article" date="2019" name="Appl. Microbiol. Biotechnol.">
        <title>Uncovering carbohydrate metabolism through a genotype-phenotype association study of 56 lactic acid bacteria genomes.</title>
        <authorList>
            <person name="Buron-Moles G."/>
            <person name="Chailyan A."/>
            <person name="Dolejs I."/>
            <person name="Forster J."/>
            <person name="Miks M.H."/>
        </authorList>
    </citation>
    <scope>NUCLEOTIDE SEQUENCE [LARGE SCALE GENOMIC DNA]</scope>
    <source>
        <strain evidence="2 3">ATCC 4005</strain>
    </source>
</reference>
<dbReference type="AlphaFoldDB" id="A0A4R5NMY4"/>